<dbReference type="Proteomes" id="UP000192674">
    <property type="component" value="Unassembled WGS sequence"/>
</dbReference>
<proteinExistence type="predicted"/>
<keyword evidence="3" id="KW-1185">Reference proteome</keyword>
<evidence type="ECO:0000313" key="2">
    <source>
        <dbReference type="EMBL" id="SMD20450.1"/>
    </source>
</evidence>
<gene>
    <name evidence="1" type="ORF">DMH04_49940</name>
    <name evidence="2" type="ORF">SAMN05661093_06434</name>
</gene>
<protein>
    <submittedName>
        <fullName evidence="2">Uncharacterized protein</fullName>
    </submittedName>
</protein>
<dbReference type="AlphaFoldDB" id="A0A1W2FEZ0"/>
<name>A0A1W2FEZ0_KIBAR</name>
<organism evidence="2 3">
    <name type="scientific">Kibdelosporangium aridum</name>
    <dbReference type="NCBI Taxonomy" id="2030"/>
    <lineage>
        <taxon>Bacteria</taxon>
        <taxon>Bacillati</taxon>
        <taxon>Actinomycetota</taxon>
        <taxon>Actinomycetes</taxon>
        <taxon>Pseudonocardiales</taxon>
        <taxon>Pseudonocardiaceae</taxon>
        <taxon>Kibdelosporangium</taxon>
    </lineage>
</organism>
<dbReference type="RefSeq" id="WP_033388819.1">
    <property type="nucleotide sequence ID" value="NZ_FWXV01000006.1"/>
</dbReference>
<dbReference type="OrthoDB" id="9838523at2"/>
<evidence type="ECO:0000313" key="3">
    <source>
        <dbReference type="Proteomes" id="UP000192674"/>
    </source>
</evidence>
<reference evidence="2" key="1">
    <citation type="submission" date="2017-04" db="EMBL/GenBank/DDBJ databases">
        <authorList>
            <person name="Afonso C.L."/>
            <person name="Miller P.J."/>
            <person name="Scott M.A."/>
            <person name="Spackman E."/>
            <person name="Goraichik I."/>
            <person name="Dimitrov K.M."/>
            <person name="Suarez D.L."/>
            <person name="Swayne D.E."/>
        </authorList>
    </citation>
    <scope>NUCLEOTIDE SEQUENCE [LARGE SCALE GENOMIC DNA]</scope>
    <source>
        <strain evidence="2">DSM 43828</strain>
    </source>
</reference>
<evidence type="ECO:0000313" key="4">
    <source>
        <dbReference type="Proteomes" id="UP000287547"/>
    </source>
</evidence>
<evidence type="ECO:0000313" key="1">
    <source>
        <dbReference type="EMBL" id="RSM65084.1"/>
    </source>
</evidence>
<sequence>MSDADRVPQLSELVWALGTDEPPILHVVIIPGRTHLDEPLTGEASLTLCGAQAVPFRALGGFPAQGSHQTGELCDVCVMGLRTIHGTIRQ</sequence>
<dbReference type="EMBL" id="FWXV01000006">
    <property type="protein sequence ID" value="SMD20450.1"/>
    <property type="molecule type" value="Genomic_DNA"/>
</dbReference>
<dbReference type="Proteomes" id="UP000287547">
    <property type="component" value="Unassembled WGS sequence"/>
</dbReference>
<reference evidence="1 4" key="2">
    <citation type="submission" date="2018-05" db="EMBL/GenBank/DDBJ databases">
        <title>Evolution of GPA BGCs.</title>
        <authorList>
            <person name="Waglechner N."/>
            <person name="Wright G.D."/>
        </authorList>
    </citation>
    <scope>NUCLEOTIDE SEQUENCE [LARGE SCALE GENOMIC DNA]</scope>
    <source>
        <strain evidence="1 4">A82846</strain>
    </source>
</reference>
<dbReference type="EMBL" id="QHKI01000089">
    <property type="protein sequence ID" value="RSM65084.1"/>
    <property type="molecule type" value="Genomic_DNA"/>
</dbReference>
<accession>A0A1W2FEZ0</accession>